<sequence>MAFYLKSNPDDEENFFNYVYDIVTNRIKHFKRLDPFSEKYASGLVYIPKLETFVAFLKTIDQWHKTQAIESVISDKNKLIDQLQKRIIELESQLKEATKYDTIEKIVIDKSGLPVFIHLLKQFQRLTLPNDNKLTRSQTQSPWYKMIAKYFQHGENNIPIGTAQNYFPSQKDTDFTKYLNIDEKDKLFEIVPIPKKK</sequence>
<protein>
    <submittedName>
        <fullName evidence="2">Uncharacterized protein</fullName>
    </submittedName>
</protein>
<dbReference type="RefSeq" id="WP_321561648.1">
    <property type="nucleotide sequence ID" value="NZ_CP139558.1"/>
</dbReference>
<proteinExistence type="predicted"/>
<evidence type="ECO:0000313" key="2">
    <source>
        <dbReference type="EMBL" id="WPU92486.1"/>
    </source>
</evidence>
<accession>A0ABZ0TH21</accession>
<keyword evidence="1" id="KW-0175">Coiled coil</keyword>
<reference evidence="2 3" key="1">
    <citation type="submission" date="2023-11" db="EMBL/GenBank/DDBJ databases">
        <title>Analysis of the Genomes of Mucilaginibacter gossypii cycad 4 and M. sabulilitoris SNA2: microbes with the potential for plant growth promotion.</title>
        <authorList>
            <person name="Hirsch A.M."/>
            <person name="Humm E."/>
            <person name="Rubbi M."/>
            <person name="Del Vecchio G."/>
            <person name="Ha S.M."/>
            <person name="Pellegrini M."/>
            <person name="Gunsalus R.P."/>
        </authorList>
    </citation>
    <scope>NUCLEOTIDE SEQUENCE [LARGE SCALE GENOMIC DNA]</scope>
    <source>
        <strain evidence="2 3">SNA2</strain>
    </source>
</reference>
<evidence type="ECO:0000313" key="3">
    <source>
        <dbReference type="Proteomes" id="UP001324380"/>
    </source>
</evidence>
<feature type="coiled-coil region" evidence="1">
    <location>
        <begin position="73"/>
        <end position="100"/>
    </location>
</feature>
<dbReference type="EMBL" id="CP139558">
    <property type="protein sequence ID" value="WPU92486.1"/>
    <property type="molecule type" value="Genomic_DNA"/>
</dbReference>
<dbReference type="Proteomes" id="UP001324380">
    <property type="component" value="Chromosome"/>
</dbReference>
<evidence type="ECO:0000256" key="1">
    <source>
        <dbReference type="SAM" id="Coils"/>
    </source>
</evidence>
<keyword evidence="3" id="KW-1185">Reference proteome</keyword>
<gene>
    <name evidence="2" type="ORF">SNE25_24470</name>
</gene>
<name>A0ABZ0TH21_9SPHI</name>
<organism evidence="2 3">
    <name type="scientific">Mucilaginibacter sabulilitoris</name>
    <dbReference type="NCBI Taxonomy" id="1173583"/>
    <lineage>
        <taxon>Bacteria</taxon>
        <taxon>Pseudomonadati</taxon>
        <taxon>Bacteroidota</taxon>
        <taxon>Sphingobacteriia</taxon>
        <taxon>Sphingobacteriales</taxon>
        <taxon>Sphingobacteriaceae</taxon>
        <taxon>Mucilaginibacter</taxon>
    </lineage>
</organism>